<organism evidence="2">
    <name type="scientific">hydrothermal vent metagenome</name>
    <dbReference type="NCBI Taxonomy" id="652676"/>
    <lineage>
        <taxon>unclassified sequences</taxon>
        <taxon>metagenomes</taxon>
        <taxon>ecological metagenomes</taxon>
    </lineage>
</organism>
<evidence type="ECO:0000256" key="1">
    <source>
        <dbReference type="SAM" id="MobiDB-lite"/>
    </source>
</evidence>
<sequence>MSPDHIGHHSTWEGDNPRNYFARSGDSANLKAIQTESSNNFRQHHEEALAEPVKNSVACA</sequence>
<feature type="compositionally biased region" description="Basic and acidic residues" evidence="1">
    <location>
        <begin position="1"/>
        <end position="16"/>
    </location>
</feature>
<name>A0A160VAR9_9ZZZZ</name>
<gene>
    <name evidence="2" type="ORF">MGWOODY_Clf2284</name>
</gene>
<accession>A0A160VAR9</accession>
<protein>
    <submittedName>
        <fullName evidence="2">Uncharacterized protein</fullName>
    </submittedName>
</protein>
<feature type="region of interest" description="Disordered" evidence="1">
    <location>
        <begin position="1"/>
        <end position="20"/>
    </location>
</feature>
<proteinExistence type="predicted"/>
<dbReference type="EMBL" id="FAXA01000263">
    <property type="protein sequence ID" value="CUV02475.1"/>
    <property type="molecule type" value="Genomic_DNA"/>
</dbReference>
<dbReference type="AlphaFoldDB" id="A0A160VAR9"/>
<evidence type="ECO:0000313" key="2">
    <source>
        <dbReference type="EMBL" id="CUV02475.1"/>
    </source>
</evidence>
<reference evidence="2" key="1">
    <citation type="submission" date="2015-10" db="EMBL/GenBank/DDBJ databases">
        <authorList>
            <person name="Gilbert D.G."/>
        </authorList>
    </citation>
    <scope>NUCLEOTIDE SEQUENCE</scope>
</reference>
<feature type="region of interest" description="Disordered" evidence="1">
    <location>
        <begin position="36"/>
        <end position="60"/>
    </location>
</feature>